<organism evidence="3 4">
    <name type="scientific">Miscanthus lutarioriparius</name>
    <dbReference type="NCBI Taxonomy" id="422564"/>
    <lineage>
        <taxon>Eukaryota</taxon>
        <taxon>Viridiplantae</taxon>
        <taxon>Streptophyta</taxon>
        <taxon>Embryophyta</taxon>
        <taxon>Tracheophyta</taxon>
        <taxon>Spermatophyta</taxon>
        <taxon>Magnoliopsida</taxon>
        <taxon>Liliopsida</taxon>
        <taxon>Poales</taxon>
        <taxon>Poaceae</taxon>
        <taxon>PACMAD clade</taxon>
        <taxon>Panicoideae</taxon>
        <taxon>Andropogonodae</taxon>
        <taxon>Andropogoneae</taxon>
        <taxon>Saccharinae</taxon>
        <taxon>Miscanthus</taxon>
    </lineage>
</organism>
<feature type="domain" description="DUF4218" evidence="2">
    <location>
        <begin position="2"/>
        <end position="38"/>
    </location>
</feature>
<dbReference type="InterPro" id="IPR025452">
    <property type="entry name" value="DUF4218"/>
</dbReference>
<proteinExistence type="predicted"/>
<feature type="region of interest" description="Disordered" evidence="1">
    <location>
        <begin position="90"/>
        <end position="129"/>
    </location>
</feature>
<evidence type="ECO:0000313" key="4">
    <source>
        <dbReference type="Proteomes" id="UP000604825"/>
    </source>
</evidence>
<feature type="compositionally biased region" description="Acidic residues" evidence="1">
    <location>
        <begin position="120"/>
        <end position="129"/>
    </location>
</feature>
<dbReference type="EMBL" id="CAJGYO010000009">
    <property type="protein sequence ID" value="CAD6252810.1"/>
    <property type="molecule type" value="Genomic_DNA"/>
</dbReference>
<name>A0A811Q9N2_9POAL</name>
<accession>A0A811Q9N2</accession>
<sequence length="129" mass="14947">MARPEGSIAEAYVAKECLMACSRYFDDVGTRYNREGRNRERVDLRTGFHVQVNEEILADEGNLENEHPDDEDCLNVDASVVGELRRQREQDVLENELSDDEDETRWQYVSDNEGPTTIHDDDDDYSEDE</sequence>
<dbReference type="Proteomes" id="UP000604825">
    <property type="component" value="Unassembled WGS sequence"/>
</dbReference>
<dbReference type="OrthoDB" id="783809at2759"/>
<evidence type="ECO:0000313" key="3">
    <source>
        <dbReference type="EMBL" id="CAD6252810.1"/>
    </source>
</evidence>
<feature type="compositionally biased region" description="Acidic residues" evidence="1">
    <location>
        <begin position="92"/>
        <end position="103"/>
    </location>
</feature>
<evidence type="ECO:0000256" key="1">
    <source>
        <dbReference type="SAM" id="MobiDB-lite"/>
    </source>
</evidence>
<dbReference type="Pfam" id="PF13960">
    <property type="entry name" value="DUF4218"/>
    <property type="match status" value="1"/>
</dbReference>
<comment type="caution">
    <text evidence="3">The sequence shown here is derived from an EMBL/GenBank/DDBJ whole genome shotgun (WGS) entry which is preliminary data.</text>
</comment>
<gene>
    <name evidence="3" type="ORF">NCGR_LOCUS36457</name>
</gene>
<keyword evidence="4" id="KW-1185">Reference proteome</keyword>
<dbReference type="AlphaFoldDB" id="A0A811Q9N2"/>
<protein>
    <recommendedName>
        <fullName evidence="2">DUF4218 domain-containing protein</fullName>
    </recommendedName>
</protein>
<reference evidence="3" key="1">
    <citation type="submission" date="2020-10" db="EMBL/GenBank/DDBJ databases">
        <authorList>
            <person name="Han B."/>
            <person name="Lu T."/>
            <person name="Zhao Q."/>
            <person name="Huang X."/>
            <person name="Zhao Y."/>
        </authorList>
    </citation>
    <scope>NUCLEOTIDE SEQUENCE</scope>
</reference>
<evidence type="ECO:0000259" key="2">
    <source>
        <dbReference type="Pfam" id="PF13960"/>
    </source>
</evidence>